<evidence type="ECO:0000313" key="3">
    <source>
        <dbReference type="EMBL" id="KAL3630661.1"/>
    </source>
</evidence>
<dbReference type="PROSITE" id="PS50994">
    <property type="entry name" value="INTEGRASE"/>
    <property type="match status" value="1"/>
</dbReference>
<sequence length="315" mass="35525">MHRMSCPYTPQQNGCAERKHRHIVEMGLSLLAQSNMPLKYWQDAFTTATFLINRTPAKGIEFLSPIEKLTKQKPNYSDLKVFGCLCYPHMRPYNKHKLEFRSIAGVFLGYDTQYKGYKVLLSSGKVIVTRHIVFDEDIFPFDSKKSDDEQGEHQVPNTFISSEPTVATFPAKFCQKEKSLSPIRNNCADSPDIPSSSSSSSLQDSYDTIPLRVDLNPVGLSEDSAASSHHPTSTEIPRVINQHHMVTRGKVGVFKPKAMASAVINEEPRNVSEALNNPVWKKAMTDEYDALMRNKTWTLTTCNTLVEMLVSSLEF</sequence>
<evidence type="ECO:0000259" key="2">
    <source>
        <dbReference type="PROSITE" id="PS50994"/>
    </source>
</evidence>
<feature type="domain" description="Integrase catalytic" evidence="2">
    <location>
        <begin position="1"/>
        <end position="73"/>
    </location>
</feature>
<name>A0ABD3CMW0_9LAMI</name>
<dbReference type="InterPro" id="IPR036397">
    <property type="entry name" value="RNaseH_sf"/>
</dbReference>
<dbReference type="AlphaFoldDB" id="A0ABD3CMW0"/>
<evidence type="ECO:0000256" key="1">
    <source>
        <dbReference type="SAM" id="MobiDB-lite"/>
    </source>
</evidence>
<dbReference type="Pfam" id="PF25597">
    <property type="entry name" value="SH3_retrovirus"/>
    <property type="match status" value="1"/>
</dbReference>
<dbReference type="PANTHER" id="PTHR42648">
    <property type="entry name" value="TRANSPOSASE, PUTATIVE-RELATED"/>
    <property type="match status" value="1"/>
</dbReference>
<feature type="region of interest" description="Disordered" evidence="1">
    <location>
        <begin position="184"/>
        <end position="204"/>
    </location>
</feature>
<protein>
    <recommendedName>
        <fullName evidence="2">Integrase catalytic domain-containing protein</fullName>
    </recommendedName>
</protein>
<organism evidence="3 4">
    <name type="scientific">Castilleja foliolosa</name>
    <dbReference type="NCBI Taxonomy" id="1961234"/>
    <lineage>
        <taxon>Eukaryota</taxon>
        <taxon>Viridiplantae</taxon>
        <taxon>Streptophyta</taxon>
        <taxon>Embryophyta</taxon>
        <taxon>Tracheophyta</taxon>
        <taxon>Spermatophyta</taxon>
        <taxon>Magnoliopsida</taxon>
        <taxon>eudicotyledons</taxon>
        <taxon>Gunneridae</taxon>
        <taxon>Pentapetalae</taxon>
        <taxon>asterids</taxon>
        <taxon>lamiids</taxon>
        <taxon>Lamiales</taxon>
        <taxon>Orobanchaceae</taxon>
        <taxon>Pedicularideae</taxon>
        <taxon>Castillejinae</taxon>
        <taxon>Castilleja</taxon>
    </lineage>
</organism>
<dbReference type="PANTHER" id="PTHR42648:SF26">
    <property type="entry name" value="INTEGRASE CATALYTIC DOMAIN-CONTAINING PROTEIN"/>
    <property type="match status" value="1"/>
</dbReference>
<accession>A0ABD3CMW0</accession>
<keyword evidence="4" id="KW-1185">Reference proteome</keyword>
<dbReference type="InterPro" id="IPR012337">
    <property type="entry name" value="RNaseH-like_sf"/>
</dbReference>
<dbReference type="SUPFAM" id="SSF53098">
    <property type="entry name" value="Ribonuclease H-like"/>
    <property type="match status" value="1"/>
</dbReference>
<dbReference type="Proteomes" id="UP001632038">
    <property type="component" value="Unassembled WGS sequence"/>
</dbReference>
<evidence type="ECO:0000313" key="4">
    <source>
        <dbReference type="Proteomes" id="UP001632038"/>
    </source>
</evidence>
<dbReference type="EMBL" id="JAVIJP010000032">
    <property type="protein sequence ID" value="KAL3630661.1"/>
    <property type="molecule type" value="Genomic_DNA"/>
</dbReference>
<dbReference type="Gene3D" id="3.30.420.10">
    <property type="entry name" value="Ribonuclease H-like superfamily/Ribonuclease H"/>
    <property type="match status" value="1"/>
</dbReference>
<proteinExistence type="predicted"/>
<dbReference type="InterPro" id="IPR057670">
    <property type="entry name" value="SH3_retrovirus"/>
</dbReference>
<dbReference type="InterPro" id="IPR001584">
    <property type="entry name" value="Integrase_cat-core"/>
</dbReference>
<comment type="caution">
    <text evidence="3">The sequence shown here is derived from an EMBL/GenBank/DDBJ whole genome shotgun (WGS) entry which is preliminary data.</text>
</comment>
<dbReference type="InterPro" id="IPR039537">
    <property type="entry name" value="Retrotran_Ty1/copia-like"/>
</dbReference>
<gene>
    <name evidence="3" type="ORF">CASFOL_023645</name>
</gene>
<reference evidence="4" key="1">
    <citation type="journal article" date="2024" name="IScience">
        <title>Strigolactones Initiate the Formation of Haustorium-like Structures in Castilleja.</title>
        <authorList>
            <person name="Buerger M."/>
            <person name="Peterson D."/>
            <person name="Chory J."/>
        </authorList>
    </citation>
    <scope>NUCLEOTIDE SEQUENCE [LARGE SCALE GENOMIC DNA]</scope>
</reference>